<protein>
    <submittedName>
        <fullName evidence="1">Uncharacterized protein</fullName>
    </submittedName>
</protein>
<comment type="caution">
    <text evidence="1">The sequence shown here is derived from an EMBL/GenBank/DDBJ whole genome shotgun (WGS) entry which is preliminary data.</text>
</comment>
<dbReference type="EMBL" id="JAHRIQ010085948">
    <property type="protein sequence ID" value="MEQ2249631.1"/>
    <property type="molecule type" value="Genomic_DNA"/>
</dbReference>
<accession>A0ABV0UWW5</accession>
<proteinExistence type="predicted"/>
<reference evidence="1 2" key="1">
    <citation type="submission" date="2021-06" db="EMBL/GenBank/DDBJ databases">
        <authorList>
            <person name="Palmer J.M."/>
        </authorList>
    </citation>
    <scope>NUCLEOTIDE SEQUENCE [LARGE SCALE GENOMIC DNA]</scope>
    <source>
        <strain evidence="2">if_2019</strain>
        <tissue evidence="1">Muscle</tissue>
    </source>
</reference>
<organism evidence="1 2">
    <name type="scientific">Ilyodon furcidens</name>
    <name type="common">goldbreast splitfin</name>
    <dbReference type="NCBI Taxonomy" id="33524"/>
    <lineage>
        <taxon>Eukaryota</taxon>
        <taxon>Metazoa</taxon>
        <taxon>Chordata</taxon>
        <taxon>Craniata</taxon>
        <taxon>Vertebrata</taxon>
        <taxon>Euteleostomi</taxon>
        <taxon>Actinopterygii</taxon>
        <taxon>Neopterygii</taxon>
        <taxon>Teleostei</taxon>
        <taxon>Neoteleostei</taxon>
        <taxon>Acanthomorphata</taxon>
        <taxon>Ovalentaria</taxon>
        <taxon>Atherinomorphae</taxon>
        <taxon>Cyprinodontiformes</taxon>
        <taxon>Goodeidae</taxon>
        <taxon>Ilyodon</taxon>
    </lineage>
</organism>
<sequence>MKSEVGKCSSAACLAEVHNEPLKLHNWGSDLKFSQCSIRHLFPRGLLRLVTDRPPLSAFPSSQRLGFLCRCGLAAAGSLSAALGGGGVGETDVPPRPEGVHPPVFSALRQSRVVSSTSEEEEALTEKFLKINCKYITDGMGAVSGVLLVTPNNIMFDPHRMDPLVQTHGCEEYGIMCPLEEVQSAAICKEITDPVIREAVPE</sequence>
<gene>
    <name evidence="1" type="ORF">ILYODFUR_031362</name>
</gene>
<evidence type="ECO:0000313" key="2">
    <source>
        <dbReference type="Proteomes" id="UP001482620"/>
    </source>
</evidence>
<dbReference type="Proteomes" id="UP001482620">
    <property type="component" value="Unassembled WGS sequence"/>
</dbReference>
<evidence type="ECO:0000313" key="1">
    <source>
        <dbReference type="EMBL" id="MEQ2249631.1"/>
    </source>
</evidence>
<keyword evidence="2" id="KW-1185">Reference proteome</keyword>
<name>A0ABV0UWW5_9TELE</name>